<sequence>MSTPRMSTVASVHPAFEEARIECLEQFFKLPRRQWPPDLPSMITQITLIETYESYPLECQPPALAAAKGHPDEAVPVDAEESSIKTADASSPAKPPLPPSSEVEKKTVSPHQKKQTPSKASSSVVSRVTPPKAAPQESIMKQTPKATLVEVIKKETSKAVSADSNMAESPDSVHAAAAKPIAPPAQNKASVTSSAMPPHLRKAAITTAASPVVPAPVIPTVALVPAGLFTSPNAAPSPLPFLPPHKRNGQAAITQAEEDVAERSGRGPVTQAGEDVVETTHPHNFPTWPDGEYEPVSITKDFKSFGARAKPFGDYPGMKPREPDHNDLFGRHLLGKLAPVSHVKNVFETMITAVSLVDQQAMTRICLPMADEIDQCVVVIGPDEHGMVRGGRKVRHIDGHGHVKYGYYNAAWDAGNPSRVNVIIFGEEIKTKLQMAQAIYVARCPSISDFDAQKIPVRRIDFVKCSFIDPDFLAGLPSLFPRLVAIGIYNCPHFPLSLFVQSPGDSTEMTIEDKLKALKPIEVDLTFCLPQPPHKTHLGIKSEGYAWWQAANTQLAIMQFVFRKAALLVDHPVMLRQCSYYINRAKRHAIDPDNWSSFQEVRNADFPLAKLTKLVTILAKGLLKTNEALVEALGKNDPDAEFVYEVLEWYGVHHKNLKCRNRKQFLESEALKDFQCRCCLDLGERTFGAFIEGPQIKLCKKDEDGMCTLGIVSEASEKYFNDLQDNAYQGKREGRNFFQRIFDLQSQIQKHDVRGRVESGASNILLANFELLRTRQAATTADWLHTKWNKDKDLPAPSGENFLKLMGNVQQARDRKWWSDFGTSKHEAIRRLRPRRTQPSDTLEQSSSSRPVAQLVEIPADSSTPLRTGLFGNTLPPVDVAANNASLVANGNLPLVDVTTSNLPPAEADNFPPVPQASSTPLEQSSTSLEQGSSSLAHWAGLPATPLPFRKPEVIDDRKMQRICKWDLAKQGKHCPPGCRAIHICPEYKEFVTGHAREQCPHGEYAVQHPEDGNPQRMLIHVLPNCKRQCKKRDCPHGVECTNGGHDLIYRRTTVQAEIAAKMRNFPRR</sequence>
<keyword evidence="3" id="KW-1185">Reference proteome</keyword>
<feature type="compositionally biased region" description="Low complexity" evidence="1">
    <location>
        <begin position="922"/>
        <end position="933"/>
    </location>
</feature>
<evidence type="ECO:0000313" key="3">
    <source>
        <dbReference type="Proteomes" id="UP000215127"/>
    </source>
</evidence>
<evidence type="ECO:0000313" key="2">
    <source>
        <dbReference type="EMBL" id="SMQ51350.1"/>
    </source>
</evidence>
<gene>
    <name evidence="2" type="ORF">ZT3D7_G6503</name>
</gene>
<feature type="region of interest" description="Disordered" evidence="1">
    <location>
        <begin position="900"/>
        <end position="933"/>
    </location>
</feature>
<feature type="region of interest" description="Disordered" evidence="1">
    <location>
        <begin position="833"/>
        <end position="853"/>
    </location>
</feature>
<dbReference type="EMBL" id="LT853696">
    <property type="protein sequence ID" value="SMQ51350.1"/>
    <property type="molecule type" value="Genomic_DNA"/>
</dbReference>
<dbReference type="AlphaFoldDB" id="A0A1X7RVS9"/>
<accession>A0A1X7RVS9</accession>
<proteinExistence type="predicted"/>
<evidence type="ECO:0000256" key="1">
    <source>
        <dbReference type="SAM" id="MobiDB-lite"/>
    </source>
</evidence>
<feature type="region of interest" description="Disordered" evidence="1">
    <location>
        <begin position="65"/>
        <end position="142"/>
    </location>
</feature>
<name>A0A1X7RVS9_ZYMT9</name>
<feature type="compositionally biased region" description="Polar residues" evidence="1">
    <location>
        <begin position="837"/>
        <end position="851"/>
    </location>
</feature>
<organism evidence="2 3">
    <name type="scientific">Zymoseptoria tritici (strain ST99CH_3D7)</name>
    <dbReference type="NCBI Taxonomy" id="1276538"/>
    <lineage>
        <taxon>Eukaryota</taxon>
        <taxon>Fungi</taxon>
        <taxon>Dikarya</taxon>
        <taxon>Ascomycota</taxon>
        <taxon>Pezizomycotina</taxon>
        <taxon>Dothideomycetes</taxon>
        <taxon>Dothideomycetidae</taxon>
        <taxon>Mycosphaerellales</taxon>
        <taxon>Mycosphaerellaceae</taxon>
        <taxon>Zymoseptoria</taxon>
    </lineage>
</organism>
<reference evidence="2 3" key="1">
    <citation type="submission" date="2016-06" db="EMBL/GenBank/DDBJ databases">
        <authorList>
            <person name="Kjaerup R.B."/>
            <person name="Dalgaard T.S."/>
            <person name="Juul-Madsen H.R."/>
        </authorList>
    </citation>
    <scope>NUCLEOTIDE SEQUENCE [LARGE SCALE GENOMIC DNA]</scope>
</reference>
<dbReference type="Proteomes" id="UP000215127">
    <property type="component" value="Chromosome 5"/>
</dbReference>
<feature type="compositionally biased region" description="Polar residues" evidence="1">
    <location>
        <begin position="117"/>
        <end position="126"/>
    </location>
</feature>
<feature type="region of interest" description="Disordered" evidence="1">
    <location>
        <begin position="239"/>
        <end position="273"/>
    </location>
</feature>
<protein>
    <submittedName>
        <fullName evidence="2">Uncharacterized protein</fullName>
    </submittedName>
</protein>